<keyword evidence="11" id="KW-1185">Reference proteome</keyword>
<evidence type="ECO:0000256" key="2">
    <source>
        <dbReference type="ARBA" id="ARBA00004613"/>
    </source>
</evidence>
<evidence type="ECO:0000256" key="4">
    <source>
        <dbReference type="ARBA" id="ARBA00022525"/>
    </source>
</evidence>
<name>A0ABR8PVL2_9CLOT</name>
<proteinExistence type="predicted"/>
<dbReference type="InterPro" id="IPR056304">
    <property type="entry name" value="Lip-like_C"/>
</dbReference>
<keyword evidence="5" id="KW-0732">Signal</keyword>
<evidence type="ECO:0000256" key="7">
    <source>
        <dbReference type="ARBA" id="ARBA00022963"/>
    </source>
</evidence>
<dbReference type="RefSeq" id="WP_191769142.1">
    <property type="nucleotide sequence ID" value="NZ_JACSRA010000020.1"/>
</dbReference>
<evidence type="ECO:0000313" key="10">
    <source>
        <dbReference type="EMBL" id="MBD7912222.1"/>
    </source>
</evidence>
<dbReference type="EC" id="3.1.1.3" evidence="3"/>
<gene>
    <name evidence="10" type="ORF">H9661_12730</name>
</gene>
<comment type="catalytic activity">
    <reaction evidence="1">
        <text>a triacylglycerol + H2O = a diacylglycerol + a fatty acid + H(+)</text>
        <dbReference type="Rhea" id="RHEA:12044"/>
        <dbReference type="ChEBI" id="CHEBI:15377"/>
        <dbReference type="ChEBI" id="CHEBI:15378"/>
        <dbReference type="ChEBI" id="CHEBI:17855"/>
        <dbReference type="ChEBI" id="CHEBI:18035"/>
        <dbReference type="ChEBI" id="CHEBI:28868"/>
        <dbReference type="EC" id="3.1.1.3"/>
    </reaction>
</comment>
<evidence type="ECO:0000313" key="11">
    <source>
        <dbReference type="Proteomes" id="UP000627781"/>
    </source>
</evidence>
<accession>A0ABR8PVL2</accession>
<evidence type="ECO:0000256" key="3">
    <source>
        <dbReference type="ARBA" id="ARBA00013279"/>
    </source>
</evidence>
<evidence type="ECO:0000256" key="8">
    <source>
        <dbReference type="ARBA" id="ARBA00023098"/>
    </source>
</evidence>
<dbReference type="PANTHER" id="PTHR34043">
    <property type="entry name" value="ALPHA/BETA-HYDROLASES SUPERFAMILY PROTEIN"/>
    <property type="match status" value="1"/>
</dbReference>
<sequence length="429" mass="47653">MLKAKNKILITLLLSLGIFLGTSPNIYTLANEEMDKLSNTSSSNKYPIVMVHGLMGWGNTELFGLNYWGGFSSLKDHLTNEGYTVFTPTIGSITSNWDRACELYAYLKGGTVDYGEAHSKKYGHARYGRTYPGVYPEIGSKSNDGSIKKIHLIGHSMGGQTARLITQLLEKGSTDELSTPQNNLSQLFSGGKSWISSVTTLSTPHDGSPTARETSTFLPNVQQFVARLGSQVGVIDSDNPCFDYRLDQWGLHKKTNESFKDYKERVSNSSLWNKTKDFSLWELTPEGSKELNSWVSAQDDVYYFSLSCQDTHKDSLTNHQVPDINMNPLFIPSSQYIGSCISNNPGEVQITNNWWANDGLVSVLSAEGPHEGSKDKITPYNGIPEKGTWNYLGTRQSTDHIDIVGLYKCDNKLKSEYSTLAKMLTSLPK</sequence>
<evidence type="ECO:0000256" key="6">
    <source>
        <dbReference type="ARBA" id="ARBA00022801"/>
    </source>
</evidence>
<comment type="caution">
    <text evidence="10">The sequence shown here is derived from an EMBL/GenBank/DDBJ whole genome shotgun (WGS) entry which is preliminary data.</text>
</comment>
<evidence type="ECO:0000256" key="5">
    <source>
        <dbReference type="ARBA" id="ARBA00022729"/>
    </source>
</evidence>
<evidence type="ECO:0000256" key="1">
    <source>
        <dbReference type="ARBA" id="ARBA00001024"/>
    </source>
</evidence>
<dbReference type="Pfam" id="PF24708">
    <property type="entry name" value="Lip_C"/>
    <property type="match status" value="1"/>
</dbReference>
<dbReference type="Gene3D" id="3.40.50.1820">
    <property type="entry name" value="alpha/beta hydrolase"/>
    <property type="match status" value="1"/>
</dbReference>
<comment type="subcellular location">
    <subcellularLocation>
        <location evidence="2">Secreted</location>
    </subcellularLocation>
</comment>
<dbReference type="SUPFAM" id="SSF53474">
    <property type="entry name" value="alpha/beta-Hydrolases"/>
    <property type="match status" value="1"/>
</dbReference>
<protein>
    <recommendedName>
        <fullName evidence="3">triacylglycerol lipase</fullName>
        <ecNumber evidence="3">3.1.1.3</ecNumber>
    </recommendedName>
</protein>
<dbReference type="Proteomes" id="UP000627781">
    <property type="component" value="Unassembled WGS sequence"/>
</dbReference>
<keyword evidence="8" id="KW-0443">Lipid metabolism</keyword>
<dbReference type="InterPro" id="IPR029058">
    <property type="entry name" value="AB_hydrolase_fold"/>
</dbReference>
<evidence type="ECO:0000259" key="9">
    <source>
        <dbReference type="Pfam" id="PF24708"/>
    </source>
</evidence>
<dbReference type="EMBL" id="JACSRA010000020">
    <property type="protein sequence ID" value="MBD7912222.1"/>
    <property type="molecule type" value="Genomic_DNA"/>
</dbReference>
<keyword evidence="4" id="KW-0964">Secreted</keyword>
<keyword evidence="6" id="KW-0378">Hydrolase</keyword>
<reference evidence="10 11" key="1">
    <citation type="submission" date="2020-08" db="EMBL/GenBank/DDBJ databases">
        <title>A Genomic Blueprint of the Chicken Gut Microbiome.</title>
        <authorList>
            <person name="Gilroy R."/>
            <person name="Ravi A."/>
            <person name="Getino M."/>
            <person name="Pursley I."/>
            <person name="Horton D.L."/>
            <person name="Alikhan N.-F."/>
            <person name="Baker D."/>
            <person name="Gharbi K."/>
            <person name="Hall N."/>
            <person name="Watson M."/>
            <person name="Adriaenssens E.M."/>
            <person name="Foster-Nyarko E."/>
            <person name="Jarju S."/>
            <person name="Secka A."/>
            <person name="Antonio M."/>
            <person name="Oren A."/>
            <person name="Chaudhuri R."/>
            <person name="La Ragione R.M."/>
            <person name="Hildebrand F."/>
            <person name="Pallen M.J."/>
        </authorList>
    </citation>
    <scope>NUCLEOTIDE SEQUENCE [LARGE SCALE GENOMIC DNA]</scope>
    <source>
        <strain evidence="10 11">Sa3CVN1</strain>
    </source>
</reference>
<feature type="domain" description="Lipase-like C-terminal" evidence="9">
    <location>
        <begin position="44"/>
        <end position="416"/>
    </location>
</feature>
<keyword evidence="7" id="KW-0442">Lipid degradation</keyword>
<organism evidence="10 11">
    <name type="scientific">Clostridium cibarium</name>
    <dbReference type="NCBI Taxonomy" id="2762247"/>
    <lineage>
        <taxon>Bacteria</taxon>
        <taxon>Bacillati</taxon>
        <taxon>Bacillota</taxon>
        <taxon>Clostridia</taxon>
        <taxon>Eubacteriales</taxon>
        <taxon>Clostridiaceae</taxon>
        <taxon>Clostridium</taxon>
    </lineage>
</organism>
<dbReference type="PANTHER" id="PTHR34043:SF3">
    <property type="entry name" value="ALPHA_BETA-HYDROLASES SUPERFAMILY PROTEIN"/>
    <property type="match status" value="1"/>
</dbReference>